<evidence type="ECO:0000256" key="4">
    <source>
        <dbReference type="ARBA" id="ARBA00023136"/>
    </source>
</evidence>
<reference evidence="7" key="1">
    <citation type="submission" date="2024-05" db="EMBL/GenBank/DDBJ databases">
        <authorList>
            <person name="Cai S.Y."/>
            <person name="Jin L.M."/>
            <person name="Li H.R."/>
        </authorList>
    </citation>
    <scope>NUCLEOTIDE SEQUENCE</scope>
    <source>
        <strain evidence="7">A5-74</strain>
    </source>
</reference>
<feature type="transmembrane region" description="Helical" evidence="5">
    <location>
        <begin position="164"/>
        <end position="184"/>
    </location>
</feature>
<sequence length="354" mass="37416">MRAFTSLSRAMFKGFVRDRTSLFFTLFFPLFFIIIFGTIFGSSGASKQKVELVGDVSLIRTLPAEARAQLDQVLEISPATDLAASLDQVRQGDIAATVEQQGDRLVVHFSAADQVTSGTVLGVLGSFVDSANVTVTGQQPRYSLSAETVEDASLKAIQYVTPGMIGYGIAIGAAFGAAMTLITWRTNKLLRRLRLAPVSTGAVVGSRVVVSLAIALFQLAVFIGVASLPFLGLKLTGSWWMAIPLTLTGTLSFLAIGLFVGAVAKTAEGGAALTNLITLPMAFLSGAFIPLDQAPGWIQGVSKVLPMGWLVQGLKDVMVRGQGPGAAVVPMLVLLGFTVVVGLIATRFFQWDKA</sequence>
<accession>A0AAU8DK00</accession>
<dbReference type="Pfam" id="PF12698">
    <property type="entry name" value="ABC2_membrane_3"/>
    <property type="match status" value="1"/>
</dbReference>
<evidence type="ECO:0000256" key="3">
    <source>
        <dbReference type="ARBA" id="ARBA00022989"/>
    </source>
</evidence>
<feature type="transmembrane region" description="Helical" evidence="5">
    <location>
        <begin position="327"/>
        <end position="349"/>
    </location>
</feature>
<keyword evidence="3 5" id="KW-1133">Transmembrane helix</keyword>
<comment type="subcellular location">
    <subcellularLocation>
        <location evidence="1">Membrane</location>
        <topology evidence="1">Multi-pass membrane protein</topology>
    </subcellularLocation>
</comment>
<feature type="transmembrane region" description="Helical" evidence="5">
    <location>
        <begin position="272"/>
        <end position="291"/>
    </location>
</feature>
<dbReference type="PANTHER" id="PTHR43027">
    <property type="entry name" value="DOXORUBICIN RESISTANCE ABC TRANSPORTER PERMEASE PROTEIN DRRC-RELATED"/>
    <property type="match status" value="1"/>
</dbReference>
<organism evidence="7">
    <name type="scientific">Nakamurella sp. A5-74</name>
    <dbReference type="NCBI Taxonomy" id="3158264"/>
    <lineage>
        <taxon>Bacteria</taxon>
        <taxon>Bacillati</taxon>
        <taxon>Actinomycetota</taxon>
        <taxon>Actinomycetes</taxon>
        <taxon>Nakamurellales</taxon>
        <taxon>Nakamurellaceae</taxon>
        <taxon>Nakamurella</taxon>
    </lineage>
</organism>
<keyword evidence="4 5" id="KW-0472">Membrane</keyword>
<dbReference type="PROSITE" id="PS51012">
    <property type="entry name" value="ABC_TM2"/>
    <property type="match status" value="1"/>
</dbReference>
<protein>
    <submittedName>
        <fullName evidence="7">ABC transporter permease</fullName>
    </submittedName>
</protein>
<dbReference type="AlphaFoldDB" id="A0AAU8DK00"/>
<dbReference type="InterPro" id="IPR052902">
    <property type="entry name" value="ABC-2_transporter"/>
</dbReference>
<name>A0AAU8DK00_9ACTN</name>
<dbReference type="EMBL" id="CP159218">
    <property type="protein sequence ID" value="XCG62120.1"/>
    <property type="molecule type" value="Genomic_DNA"/>
</dbReference>
<dbReference type="InterPro" id="IPR013525">
    <property type="entry name" value="ABC2_TM"/>
</dbReference>
<dbReference type="RefSeq" id="WP_353647735.1">
    <property type="nucleotide sequence ID" value="NZ_CP159218.1"/>
</dbReference>
<evidence type="ECO:0000256" key="2">
    <source>
        <dbReference type="ARBA" id="ARBA00022692"/>
    </source>
</evidence>
<evidence type="ECO:0000313" key="7">
    <source>
        <dbReference type="EMBL" id="XCG62120.1"/>
    </source>
</evidence>
<dbReference type="GO" id="GO:0140359">
    <property type="term" value="F:ABC-type transporter activity"/>
    <property type="evidence" value="ECO:0007669"/>
    <property type="project" value="InterPro"/>
</dbReference>
<evidence type="ECO:0000256" key="5">
    <source>
        <dbReference type="SAM" id="Phobius"/>
    </source>
</evidence>
<evidence type="ECO:0000259" key="6">
    <source>
        <dbReference type="PROSITE" id="PS51012"/>
    </source>
</evidence>
<dbReference type="PANTHER" id="PTHR43027:SF2">
    <property type="entry name" value="TRANSPORT PERMEASE PROTEIN"/>
    <property type="match status" value="1"/>
</dbReference>
<keyword evidence="2 5" id="KW-0812">Transmembrane</keyword>
<proteinExistence type="predicted"/>
<gene>
    <name evidence="7" type="ORF">ABLG96_12625</name>
</gene>
<feature type="transmembrane region" description="Helical" evidence="5">
    <location>
        <begin position="204"/>
        <end position="227"/>
    </location>
</feature>
<feature type="transmembrane region" description="Helical" evidence="5">
    <location>
        <begin position="21"/>
        <end position="40"/>
    </location>
</feature>
<feature type="domain" description="ABC transmembrane type-2" evidence="6">
    <location>
        <begin position="121"/>
        <end position="352"/>
    </location>
</feature>
<dbReference type="GO" id="GO:0016020">
    <property type="term" value="C:membrane"/>
    <property type="evidence" value="ECO:0007669"/>
    <property type="project" value="UniProtKB-SubCell"/>
</dbReference>
<feature type="transmembrane region" description="Helical" evidence="5">
    <location>
        <begin position="239"/>
        <end position="260"/>
    </location>
</feature>
<evidence type="ECO:0000256" key="1">
    <source>
        <dbReference type="ARBA" id="ARBA00004141"/>
    </source>
</evidence>
<dbReference type="InterPro" id="IPR047817">
    <property type="entry name" value="ABC2_TM_bact-type"/>
</dbReference>